<evidence type="ECO:0000313" key="5">
    <source>
        <dbReference type="EMBL" id="OLP93460.1"/>
    </source>
</evidence>
<organism evidence="5 6">
    <name type="scientific">Symbiodinium microadriaticum</name>
    <name type="common">Dinoflagellate</name>
    <name type="synonym">Zooxanthella microadriatica</name>
    <dbReference type="NCBI Taxonomy" id="2951"/>
    <lineage>
        <taxon>Eukaryota</taxon>
        <taxon>Sar</taxon>
        <taxon>Alveolata</taxon>
        <taxon>Dinophyceae</taxon>
        <taxon>Suessiales</taxon>
        <taxon>Symbiodiniaceae</taxon>
        <taxon>Symbiodinium</taxon>
    </lineage>
</organism>
<dbReference type="OrthoDB" id="416662at2759"/>
<gene>
    <name evidence="5" type="primary">GIP</name>
    <name evidence="5" type="ORF">AK812_SmicGene24622</name>
</gene>
<evidence type="ECO:0000256" key="1">
    <source>
        <dbReference type="SAM" id="Coils"/>
    </source>
</evidence>
<keyword evidence="6" id="KW-1185">Reference proteome</keyword>
<dbReference type="Gene3D" id="3.60.10.10">
    <property type="entry name" value="Endonuclease/exonuclease/phosphatase"/>
    <property type="match status" value="1"/>
</dbReference>
<dbReference type="InterPro" id="IPR013087">
    <property type="entry name" value="Znf_C2H2_type"/>
</dbReference>
<sequence length="6519" mass="725127">MSTSLFPGEPGAFDPGRVRVLRPDQWKEDLPTDANVEHPGWLGVYLYTPHYKTLMLAIRPPELSLQATVDFLAEPSADAQVPFDTVLPLRPQRFAGYGYFLRFHSSARHTGFGGQAAVVLDLTCVGGHFFATFLPRNIGYQTLIEYITPLTSDGELAIYVGCRSSAWPENTEIELSDGDVVTVLRERHVDFPKPRASDLFRPGATWGPLQHMPRLEYHDRVCVLFRHQRYCLAPYYHTDQSVVEYVCDKLRLEPHATAMCSFPISDLEVQGALAAYLIAVAEVPSQHTTGVDRSEARDIFVLIDPRPLGFKPAFLFIHHPIVHLPTVVALLGLAMPPAYQIRVLGGRRERDDIIVDECTTLVLVPEPRPFARDDESSSSSAHAAPLEAPIADDQALNALSPVDLSSPYEQAGDPTASGMTDWDGAPSLSFAGVAGFDTTLPAGHTWNLGLEDSPPDSQREPPNAVAAVSAGVTTAPSDSSPCDRVAGPTCIQALIYAPDFIPEIITVQVSLPVTVVHFLNALSSQRLELQAQCFPELFPAAPQPIQELAVVVAAPEWQAETVVVLFDCRRSNECLFACVVHRLLSRESLLIAAGFPMDAALHVYVHGLIHPLSIDQKITLKSGMTVCIVPRAEGAPICYDLASRLATDEGWDADAPIPGPRTHFESHFYVLADGRPFPFSVARGRRPHFREDLAHSLGAQPHALTIKASTPRISDSFTFGYWASGVVVATETLLRVPFPPARHPELRSVLILDQRRILRGFKWLLIEGTEVSVDYLFGIYRDVCPFRHSVDISGAPIVEREQGPAFTIRHGQVLIVTFRPWDLLGGSQEIPDTRDHPPSDREDDPDGPPPGPDTHAPPGEGEASRTCHAMWSRGLLQDALAQGHVCLTPVLGMLCGFLRAFAAYSLQALLPLTCKLLEEPTDGPYEHGPLSDLRRATRQLGGTWPFPPYRWPVELLPDEDGDMQSGDEDRPSITDVVFYLLTPDYTPERLDLSVFLPQEVPEVVDLVQTCREANRRCLFPVLVEVSPQPDPGWGILLALPAWPSARAIVCLDLSLYDGRVFAVVSPTETDTHALCELAGLAPTAEVDIFLPGIPGPTPRGGDIILHTGTCVSVVATGRRRPPTFRLPAMLSSHLSWEHSPVFPRDSLGNGYCVAGPQGQTLFRLHPERAMYYRADIALLANLHPFRAVVTPANPQPDNVCVRGWECRAVVAATDRDDQVAWDGSVQPAVVGLLDCRPLFLGWLPVTSAFNWLDLEPIRAALMQSVPDGQQVVFTGMPPHWTWTCFASGQVIPVSLEPLDEHMQTDETVDVHMSSDAEPDPGQSASHDSKDDSDSEEASPGDFPPRGQSERPNSWSHPLLAPLLLGLGVAVFSACLSSGKSPFLLLLVGLGRRDYLVLLCLVGIACELPMANSVQLPLPTLPYVSAAVPVSSDTLCRAPVADNAHPGFGLRPIPTPCRRRTVLESHVPPLAEHECGLGFAGLCTLLQDSARRSQHWAFTAATLLDALEEHFTEQGSGSAPPSSEPVLLRLSDHVDHVRHHDLTGFSFPGGSLLADAARLVQVSSWPLRVDLPHRARQVACEWLDLSEVSEWPSLVHVYTDGSYNEHSSSWAFAVIAPGPSSARLLGWQTGPVITDTEHACHLGATRHHALIGEQCALLWAIFWALQTPAHCCIHFFADCEVALRQTTGRYGASVPGSLAAKCRAAFQALLSARPHLASDITHVRSHRGTPANELADQLAKWACQVEDSALPNDHMATIASWCRSHSLDWLWMAFESIRTPDCWPTFGGTCFVDGYASPTPPPLTPTECHELFGLTTPAPVKDPCPSLAVSLCLFSLNTQTLAEPEQDPDGSQREGSGFIGRAAFLREQFDYYGAHVVALQEARAAADATFVSKTHLRLCTGRDRQGNFGVELWFSLRHPFARIGSTEIRFEPAHFLVLHSSPRDIIVRYCRGSLRILFVSAHAPVATCPTRESWWRDFKARIERLRRDSQLVVLGDLNAHFADSLGWHVGDLVFPTKHALPTALAALLQSERLWIPSTFSTCHPGPVETWWPPGGGPGARLDYALLPASWEVAEGGSAVFTALDWGQQRVDHQALRTWAACHGTFPRTSFRKRPAFDRSAMLTDEGRASLSDIFANVPAQPWELDVHRHYLRVQQYLVEALSTTFPPIQGKCHSSHFSAQTWQLRQRRIWLRRRITNLSGRLTRLSVLGAFRAWALDLRLTVAEVAVALQYGRDIQRLAGHIADLRSTRRTLRQAIRADVAARITATANAATSLGTGQVVSRLHCLTGPPARRAKSTKGLPGITLEDGSPAQDPHELEQAWVKHFSSIEAGRPRDPTQLVAECLQAQSTRDPDQYCPEIGEIPTRLDLEKAFRGAVLHRAFGLDGIPAEALHAAPSAASLALFPVILKCSMRIQEPLQFKGGSLYAVWKGKAAPGQCSAYRGILVSSTVGKAYHSILRTRNIPALSAVASPLQIGGLPRRPVTLAAHVVRLHQSWCASNQRSQAVLFLDLREAFYRIVRPAVVGFRGTEEDIAAILRAVSLPAGVTHGLRQHLQDHSMFSQAGASPWLSAVTGEALQHTWFRFEQGEMLTETGIGTRPGDNLADLIFSYVFSQVLHQVRRTVDDKIGLSTLPWHPDMMNQIFEVSVAPVDNIPLLDCTWMDDAALVVNGNSPTDLIERLGYTAGALLDGCLGRALLPNLDRGKTEAVVSLTGPGSRKARARLFRDDPATIAAQSEHWPSAHIKVVPLYKHLGGHIHHSGALIRELKHRVAMAWVAFTKRRKKVFASAYVSLKDKAILFDSLVLSVFLYGAGTWCDLTPVEFQCLTTAYHQMAFAMLRPLYDSDTARRLGGPRALMLLGLPALDTLLHLARLRHVHSCVIVESREFWALAHSENRWLSTVRTSLGWFHALMGEDDPTGDLRAYWNRHVHTMRQRPGTWKSLLRQAQARALRREAWEASLNSHRELLAKQLRMIGGLLIEAPPAEWDQRYCCGPCKRTFASKQQWSVHAFKTHGRCAMGRNILPGRQCQSCLRHFGTNLKLCKHLAYSSDCRRKLQHGGFTCAPGPGQGSTRAEDAGAVQAPVLQAQGPLWPLQPAHGLDEDERPIAEVLDCMALIDFDGDVDTNSLWSRVHAAFSCVCASTSRLRFTAELLLRQARAGTAFSNDTRPVVLPILEWIASADIVEWLVPSPDYVEPSLKNFKDCELVLSLLEVSDIPFPVPGVESTVPVYFLVGPSRWCQEFELAYPNCLVFEWEECLDTIREGRSLSFFDGPFEEAAFVICLLEWSGFGHSPPSNTKARTHQRLLASETLGGDLLRFTIRLWTLGVPAMLLFPPSILSVVSPLTEIRLAVLMYIDTTHEHDTTRRLKIAIESYAEDQYDIALQAQQKADMDTFLVEVRDEQIRLEVLNKPDAVIMCTEIEGQPARVKSKNHTTVKCEQTTCSVYPDQLATCEVDNTLFCDKAYEEVAQRQPHIRQKRKKVLGGLSCSEYPATVAEVLCEDCSDLYCWEAFIELHRRGNRLRHVPLRLDAEGQLYRCKNRTREEHMVTVSELQEQNDELQERGELARDILIYKETEAAKDVAVRGRQVLYLFDQYFKTNEEVGSLYSVEDLLKVKVERVLPIAPYVANQQFDWRQQTPQKPDDLWVQMIAVEPEGKGRVPVIGENAIASPATGNKAINGTPEQQRAKKIKLSRVRYPKHVVRTTWVFTKKWTELEKDLDIRMLENRVAKLPDPAILSITIFKRPEDDPEPEADSEAEAEPEPKDEKRSAQLKLEAESIEHKFTHRPKNPYCKVCQKAKMLAPHARKRGGSSTIMAKKFGDHVTIDHIITRDLRDFGIEGEKVALVVKDVCTNFRYVYPSSTKDGEQVYENLLHYFQVDDDVGIIYSDNAPELEDATRKFKIRHNTSRPYADESKSVIEREIRTILEGTRANLTQAGIPEKLWPYAAQHHAMALNLSRRLDTGRIPWTERFGEDFNGRLVPFGAKVLFWNNPKQNITDASKFAPKGEDGVFLGYHIQPGFIWRQEYLVAPLKGSRDAIENDDLKVIRAKRMELPIGDVIFPLSESEVSDRRPPSLDDQNCFVQDAGCKGFQPVDDAPESPDLDDIFDSGIDLYEELAKMRKASSEVVPVPDGDEPPKDKDSKELSSDATSPAEAEATKPKPKEVAKPPPRPHDPTVMPDGTPVPKGYNFDGVRLVRNKKGSQRPPDTSSEDWHSMSAGQREADKERYQAKLRREAAAREQAERDAAPAMPVVQSAVEPHRERIASLYWQKLDAINREQHALVARVVNQAEIDRTPEAKTAMDKEWQKLVDKSCWLHTKVREYRDVVADVVSRGIKAHFGRVFEICSLKGDELPPGHPDRKWKGRSVFQGNRVSDEHNDHAIFAELGSSPASMEAAKVIDVFGSQPGYSKQQADARQAYTQALFKGIETWVRLPRNRWPKEWGTKFQDPVVPLRLALYGHPDSGGIWEKHCEDQLRTVGWVAVLPEIWQSIFYHPELDLLLVIYVDDFKMAGPTNNLAKGWKLIESVIDMDPPEPFGRYFGCNHFEKTGVKLPRSAHPFAYVFDKKTAAPARGNPRPQVREDYWEVDPELGAVVRHHVYPRKRLYVPTTGDVEKFPGLSESRFTDIDEGPIVEDDTLSPNIPKYEDWWTGRTVFPLNGTSAESIRHALAASKGKPSRSKAEAKKEAKVSQFRGTDTICQDSVPSMEKPVNVMTYDMRDFLISCVDRYCQLAKVNKQSLATVPTPFSENRVAKPLEENEPTGRLQPIASKVLMKILFAARMARWDLLRATQSLASRVTKWGKDCDAALHRLVCYINSSLDVRMQGFIGDRINECKLWLFCDADWSGEHDRKSTSGCAMYLVGPNTYYPLNAFSKKQTSITMSSTESEVVSANHGVRAQGLPSLSLWIFLWRQVEIDPANHKVRPKTPCPVKIDGVVARVDPELDEIRYGENSGGRTIANLQGLNVGLSDKFQIQFLEDNQATITIVTKGDSEKMRHTDRTQNISFGWLKQQFEVKHFNMVNVDTSEQVADVFTKPFAEKAKWLHALRLINHLDCPEVAPKKGKDSDSHLIAKPLVTAPSIGRPDIESASAQFLGAKDFSYKALQSLAELLPTKVSRRRKSKLTTSDESYYHNWGFFSFSGMQGITTIARRYPKACRYINEWIAKQARSGFTWTSFAINRDAKSILHTDCRNLRGSENFAVSFGDFKACPCAAGLKTSPRTMATGIDRPAAPLTVYHQGDTARLEWLHSLMWCAVFGDELSQTTSEDYTSTIAAVYAEKPPQIAAQVTFAGSANSDQFPTIRKLAEVSDEGLARIQPGDSRGRERGLIVVSDSTTVFMAGKRTFCDLAPDFQELRTGNGILSHYQYLEYAPIWGAALPSIVDKVHELVGRIAQQSSRPQALAVDIIVVWMGNELVGRRGVFVDPNVPKWNQTAENMQATGIWRDVASKVCGQIQRLAALKGRPCINSVQLLGDAYPADYKLPPEYRDAVRMFLAYARGRGLKTGSLDVAVSAIPKYDGYHFREDRTHRSIFANVIAQRARCVQAEATLSGLSEENLRFLQEAYPYDRYGERVYRMKHVFDRALFNSQHSRRLLRQAEIQQTAEDCPDPWETEWVAPPEEPVTGLREVSLPADMENWAFAQQAAEERRRRELAEVTKRPRPASAEAASSSAGPEVASFDEVIAAIPYRTPDIYTTTGLRKMRAEGEAIQAAAKAAREAAAPRTGGRVMPAKEDIIGYSWDEDANLNEMLGASDVDYGAHDEEGMVILKKEDIPTMYLKEPPKWLKQPSKTLIGIVRGAIGRLPSRNGKWVLVQEVLDLLGEIKKVWIGRRYLLSIMAYDNKGRFQIAGTEKDVRSEYIDTAIWPLWIAAAHGHSSKIANEVDDNEIATCWYWDQSRSELGDAAAFQGTPIQAKGEYPPRLYHRTTRDAALAIVEGELVPGFGRSGKYHNYFAKATLDELGERGGVRANLAFEMVFDTTEVLQHAWLFETSSEGVLCREAVPGTCVLFVRDTSKNITIWSRPVPEAEAEGEEITVDAPALPSSAADPEPEFVLPEETDEEFIDVAEETEAPLPAPPSGGQDAYAIEDSTAYDMEDEVPEATQDALVEANTTDAAMDAEEPSIPEMTPGDLALARGEAEAPPMPPQPEAEYLPLPAPETGGRKRACPGCGFQHFVGQMICLGCGGSIIKASSQQQRKRVKTGRWFQEEAAARATGKRKSDLTVEDVLTNMRTEAGGRGLQSLDSAALEKAKQIYKLAEKSGYSTIVERFDNDVEFTLSSVRQGYDRDFLRIEDVLVHAALPNLGRSQAQRSLGTGTFGSGSGYDRVERLEAIARLLYFDEPQGPAALRAGLIEVITDPPLCIMWLGVAYSVRSFVEVFMAHKLIDRIQCFNQVVWLDASQEYTADEWVAWIKGRISYEVASGRRTYEEKQRQARESREAQARANERNMMWKGGMRATMKGKGKGASAPISHPYRRYCAGELLPPEECARLIDRARLAREGGPWLAFQDDQLNTYWYHLSDKVTTQQNPYL</sequence>
<dbReference type="Proteomes" id="UP000186817">
    <property type="component" value="Unassembled WGS sequence"/>
</dbReference>
<proteinExistence type="predicted"/>
<dbReference type="InterPro" id="IPR012337">
    <property type="entry name" value="RNaseH-like_sf"/>
</dbReference>
<dbReference type="SUPFAM" id="SSF56219">
    <property type="entry name" value="DNase I-like"/>
    <property type="match status" value="1"/>
</dbReference>
<dbReference type="Gene3D" id="3.30.420.10">
    <property type="entry name" value="Ribonuclease H-like superfamily/Ribonuclease H"/>
    <property type="match status" value="2"/>
</dbReference>
<dbReference type="PROSITE" id="PS50879">
    <property type="entry name" value="RNASE_H_1"/>
    <property type="match status" value="1"/>
</dbReference>
<dbReference type="InterPro" id="IPR005135">
    <property type="entry name" value="Endo/exonuclease/phosphatase"/>
</dbReference>
<feature type="compositionally biased region" description="Basic and acidic residues" evidence="2">
    <location>
        <begin position="4129"/>
        <end position="4140"/>
    </location>
</feature>
<protein>
    <submittedName>
        <fullName evidence="5">Copia protein</fullName>
    </submittedName>
</protein>
<dbReference type="CDD" id="cd09272">
    <property type="entry name" value="RNase_HI_RT_Ty1"/>
    <property type="match status" value="1"/>
</dbReference>
<accession>A0A1Q9DEG4</accession>
<feature type="coiled-coil region" evidence="1">
    <location>
        <begin position="3538"/>
        <end position="3565"/>
    </location>
</feature>
<evidence type="ECO:0000313" key="6">
    <source>
        <dbReference type="Proteomes" id="UP000186817"/>
    </source>
</evidence>
<feature type="domain" description="RNase H type-1" evidence="3">
    <location>
        <begin position="1590"/>
        <end position="1743"/>
    </location>
</feature>
<feature type="compositionally biased region" description="Acidic residues" evidence="2">
    <location>
        <begin position="3742"/>
        <end position="3755"/>
    </location>
</feature>
<dbReference type="InterPro" id="IPR001584">
    <property type="entry name" value="Integrase_cat-core"/>
</dbReference>
<dbReference type="PROSITE" id="PS50994">
    <property type="entry name" value="INTEGRASE"/>
    <property type="match status" value="1"/>
</dbReference>
<dbReference type="SUPFAM" id="SSF56399">
    <property type="entry name" value="ADP-ribosylation"/>
    <property type="match status" value="1"/>
</dbReference>
<evidence type="ECO:0000256" key="2">
    <source>
        <dbReference type="SAM" id="MobiDB-lite"/>
    </source>
</evidence>
<dbReference type="GO" id="GO:0015074">
    <property type="term" value="P:DNA integration"/>
    <property type="evidence" value="ECO:0007669"/>
    <property type="project" value="InterPro"/>
</dbReference>
<dbReference type="PROSITE" id="PS00028">
    <property type="entry name" value="ZINC_FINGER_C2H2_1"/>
    <property type="match status" value="1"/>
</dbReference>
<dbReference type="SUPFAM" id="SSF53098">
    <property type="entry name" value="Ribonuclease H-like"/>
    <property type="match status" value="2"/>
</dbReference>
<feature type="region of interest" description="Disordered" evidence="2">
    <location>
        <begin position="2290"/>
        <end position="2313"/>
    </location>
</feature>
<dbReference type="GO" id="GO:0003676">
    <property type="term" value="F:nucleic acid binding"/>
    <property type="evidence" value="ECO:0007669"/>
    <property type="project" value="InterPro"/>
</dbReference>
<dbReference type="PANTHER" id="PTHR47027:SF20">
    <property type="entry name" value="REVERSE TRANSCRIPTASE-LIKE PROTEIN WITH RNA-DIRECTED DNA POLYMERASE DOMAIN"/>
    <property type="match status" value="1"/>
</dbReference>
<feature type="compositionally biased region" description="Basic and acidic residues" evidence="2">
    <location>
        <begin position="3756"/>
        <end position="3765"/>
    </location>
</feature>
<feature type="region of interest" description="Disordered" evidence="2">
    <location>
        <begin position="4116"/>
        <end position="4223"/>
    </location>
</feature>
<dbReference type="Pfam" id="PF03372">
    <property type="entry name" value="Exo_endo_phos"/>
    <property type="match status" value="1"/>
</dbReference>
<feature type="domain" description="Integrase catalytic" evidence="4">
    <location>
        <begin position="3794"/>
        <end position="3969"/>
    </location>
</feature>
<feature type="compositionally biased region" description="Basic and acidic residues" evidence="2">
    <location>
        <begin position="4150"/>
        <end position="4168"/>
    </location>
</feature>
<dbReference type="InterPro" id="IPR036397">
    <property type="entry name" value="RNaseH_sf"/>
</dbReference>
<feature type="region of interest" description="Disordered" evidence="2">
    <location>
        <begin position="3737"/>
        <end position="3765"/>
    </location>
</feature>
<dbReference type="GO" id="GO:0004523">
    <property type="term" value="F:RNA-DNA hybrid ribonuclease activity"/>
    <property type="evidence" value="ECO:0007669"/>
    <property type="project" value="InterPro"/>
</dbReference>
<dbReference type="PANTHER" id="PTHR47027">
    <property type="entry name" value="REVERSE TRANSCRIPTASE DOMAIN-CONTAINING PROTEIN"/>
    <property type="match status" value="1"/>
</dbReference>
<dbReference type="InterPro" id="IPR036691">
    <property type="entry name" value="Endo/exonu/phosph_ase_sf"/>
</dbReference>
<comment type="caution">
    <text evidence="5">The sequence shown here is derived from an EMBL/GenBank/DDBJ whole genome shotgun (WGS) entry which is preliminary data.</text>
</comment>
<feature type="region of interest" description="Disordered" evidence="2">
    <location>
        <begin position="1310"/>
        <end position="1352"/>
    </location>
</feature>
<evidence type="ECO:0000259" key="4">
    <source>
        <dbReference type="PROSITE" id="PS50994"/>
    </source>
</evidence>
<keyword evidence="1" id="KW-0175">Coiled coil</keyword>
<evidence type="ECO:0000259" key="3">
    <source>
        <dbReference type="PROSITE" id="PS50879"/>
    </source>
</evidence>
<feature type="region of interest" description="Disordered" evidence="2">
    <location>
        <begin position="5639"/>
        <end position="5662"/>
    </location>
</feature>
<feature type="compositionally biased region" description="Basic and acidic residues" evidence="2">
    <location>
        <begin position="831"/>
        <end position="840"/>
    </location>
</feature>
<feature type="region of interest" description="Disordered" evidence="2">
    <location>
        <begin position="827"/>
        <end position="864"/>
    </location>
</feature>
<dbReference type="InterPro" id="IPR002156">
    <property type="entry name" value="RNaseH_domain"/>
</dbReference>
<feature type="compositionally biased region" description="Low complexity" evidence="2">
    <location>
        <begin position="5652"/>
        <end position="5662"/>
    </location>
</feature>
<feature type="compositionally biased region" description="Basic and acidic residues" evidence="2">
    <location>
        <begin position="5639"/>
        <end position="5648"/>
    </location>
</feature>
<name>A0A1Q9DEG4_SYMMI</name>
<dbReference type="EMBL" id="LSRX01000579">
    <property type="protein sequence ID" value="OLP93460.1"/>
    <property type="molecule type" value="Genomic_DNA"/>
</dbReference>
<reference evidence="5 6" key="1">
    <citation type="submission" date="2016-02" db="EMBL/GenBank/DDBJ databases">
        <title>Genome analysis of coral dinoflagellate symbionts highlights evolutionary adaptations to a symbiotic lifestyle.</title>
        <authorList>
            <person name="Aranda M."/>
            <person name="Li Y."/>
            <person name="Liew Y.J."/>
            <person name="Baumgarten S."/>
            <person name="Simakov O."/>
            <person name="Wilson M."/>
            <person name="Piel J."/>
            <person name="Ashoor H."/>
            <person name="Bougouffa S."/>
            <person name="Bajic V.B."/>
            <person name="Ryu T."/>
            <person name="Ravasi T."/>
            <person name="Bayer T."/>
            <person name="Micklem G."/>
            <person name="Kim H."/>
            <person name="Bhak J."/>
            <person name="Lajeunesse T.C."/>
            <person name="Voolstra C.R."/>
        </authorList>
    </citation>
    <scope>NUCLEOTIDE SEQUENCE [LARGE SCALE GENOMIC DNA]</scope>
    <source>
        <strain evidence="5 6">CCMP2467</strain>
    </source>
</reference>